<protein>
    <submittedName>
        <fullName evidence="5">Family 43 glycosylhydrolase</fullName>
    </submittedName>
</protein>
<sequence>MFLFNGCNSSSNEAYTNYLFTYFVGNGEGEEAVHYAISPDGYHYYALNNNRPILDSKKISVTGGVRDPHILRGEDGTYYMVLTNLLSKNGWTNTAMILLTSKDLISWTSTVIDIPEAYPEKFGNVNRVWAPQTIYDKEKDKYMVYFSLLEPGSYDKIYYAYANADFNGLEAAPEQLFYSPNEKANIDGDIIYNNGKYHLFYKTEVPRIKV</sequence>
<evidence type="ECO:0000313" key="5">
    <source>
        <dbReference type="EMBL" id="MFC4095365.1"/>
    </source>
</evidence>
<name>A0ABV8JUB8_9FLAO</name>
<keyword evidence="4" id="KW-0326">Glycosidase</keyword>
<dbReference type="Gene3D" id="2.115.10.20">
    <property type="entry name" value="Glycosyl hydrolase domain, family 43"/>
    <property type="match status" value="1"/>
</dbReference>
<comment type="similarity">
    <text evidence="2">Belongs to the glycosyl hydrolase 43 family.</text>
</comment>
<organism evidence="5 6">
    <name type="scientific">Euzebyella saccharophila</name>
    <dbReference type="NCBI Taxonomy" id="679664"/>
    <lineage>
        <taxon>Bacteria</taxon>
        <taxon>Pseudomonadati</taxon>
        <taxon>Bacteroidota</taxon>
        <taxon>Flavobacteriia</taxon>
        <taxon>Flavobacteriales</taxon>
        <taxon>Flavobacteriaceae</taxon>
        <taxon>Euzebyella</taxon>
    </lineage>
</organism>
<reference evidence="6" key="1">
    <citation type="journal article" date="2019" name="Int. J. Syst. Evol. Microbiol.">
        <title>The Global Catalogue of Microorganisms (GCM) 10K type strain sequencing project: providing services to taxonomists for standard genome sequencing and annotation.</title>
        <authorList>
            <consortium name="The Broad Institute Genomics Platform"/>
            <consortium name="The Broad Institute Genome Sequencing Center for Infectious Disease"/>
            <person name="Wu L."/>
            <person name="Ma J."/>
        </authorList>
    </citation>
    <scope>NUCLEOTIDE SEQUENCE [LARGE SCALE GENOMIC DNA]</scope>
    <source>
        <strain evidence="6">CECT 7477</strain>
    </source>
</reference>
<dbReference type="PANTHER" id="PTHR43301">
    <property type="entry name" value="ARABINAN ENDO-1,5-ALPHA-L-ARABINOSIDASE"/>
    <property type="match status" value="1"/>
</dbReference>
<evidence type="ECO:0000256" key="1">
    <source>
        <dbReference type="ARBA" id="ARBA00004834"/>
    </source>
</evidence>
<evidence type="ECO:0000313" key="6">
    <source>
        <dbReference type="Proteomes" id="UP001595814"/>
    </source>
</evidence>
<keyword evidence="3" id="KW-0378">Hydrolase</keyword>
<comment type="pathway">
    <text evidence="1">Glycan metabolism; L-arabinan degradation.</text>
</comment>
<dbReference type="Proteomes" id="UP001595814">
    <property type="component" value="Unassembled WGS sequence"/>
</dbReference>
<comment type="caution">
    <text evidence="5">The sequence shown here is derived from an EMBL/GenBank/DDBJ whole genome shotgun (WGS) entry which is preliminary data.</text>
</comment>
<dbReference type="SUPFAM" id="SSF75005">
    <property type="entry name" value="Arabinanase/levansucrase/invertase"/>
    <property type="match status" value="1"/>
</dbReference>
<accession>A0ABV8JUB8</accession>
<evidence type="ECO:0000256" key="3">
    <source>
        <dbReference type="ARBA" id="ARBA00022801"/>
    </source>
</evidence>
<evidence type="ECO:0000256" key="2">
    <source>
        <dbReference type="ARBA" id="ARBA00009865"/>
    </source>
</evidence>
<dbReference type="PANTHER" id="PTHR43301:SF3">
    <property type="entry name" value="ARABINAN ENDO-1,5-ALPHA-L-ARABINOSIDASE A-RELATED"/>
    <property type="match status" value="1"/>
</dbReference>
<dbReference type="RefSeq" id="WP_317175469.1">
    <property type="nucleotide sequence ID" value="NZ_JACYFJ010000001.1"/>
</dbReference>
<dbReference type="InterPro" id="IPR006710">
    <property type="entry name" value="Glyco_hydro_43"/>
</dbReference>
<evidence type="ECO:0000256" key="4">
    <source>
        <dbReference type="ARBA" id="ARBA00023295"/>
    </source>
</evidence>
<dbReference type="InterPro" id="IPR050727">
    <property type="entry name" value="GH43_arabinanases"/>
</dbReference>
<dbReference type="EMBL" id="JBHSAW010000004">
    <property type="protein sequence ID" value="MFC4095365.1"/>
    <property type="molecule type" value="Genomic_DNA"/>
</dbReference>
<gene>
    <name evidence="5" type="ORF">ACFOUT_05740</name>
</gene>
<dbReference type="Pfam" id="PF04616">
    <property type="entry name" value="Glyco_hydro_43"/>
    <property type="match status" value="1"/>
</dbReference>
<dbReference type="InterPro" id="IPR023296">
    <property type="entry name" value="Glyco_hydro_beta-prop_sf"/>
</dbReference>
<keyword evidence="6" id="KW-1185">Reference proteome</keyword>
<proteinExistence type="inferred from homology"/>